<dbReference type="SUPFAM" id="SSF56925">
    <property type="entry name" value="OMPA-like"/>
    <property type="match status" value="1"/>
</dbReference>
<reference evidence="3" key="1">
    <citation type="submission" date="2022-06" db="EMBL/GenBank/DDBJ databases">
        <title>Solitalea sp. MAHUQ-68 isolated from rhizospheric soil.</title>
        <authorList>
            <person name="Huq M.A."/>
        </authorList>
    </citation>
    <scope>NUCLEOTIDE SEQUENCE</scope>
    <source>
        <strain evidence="3">MAHUQ-68</strain>
    </source>
</reference>
<dbReference type="Pfam" id="PF13568">
    <property type="entry name" value="OMP_b-brl_2"/>
    <property type="match status" value="1"/>
</dbReference>
<keyword evidence="1" id="KW-0732">Signal</keyword>
<sequence>MKKHLLIISGILLFSISSNAQKWKFGINASIFQNNLSSGTFKDGGYPPDYKKPIDMSLGVFVEKEVNNWLSFQPALIYKGKWTSFSGFLPTVYDQETNTYVDSYIATDYIFRYIEMPLLGKFTPLNHLHLYIGPSIGYAITKDAKVKMFVDYYDYYMNYIGNEEITVKASTEQKRDYYNSFEIGYQIGAGYEYRKFEVGLGYQSNFTSVFKDKENNYSSKPKFHSPSLNISYRFF</sequence>
<feature type="signal peptide" evidence="1">
    <location>
        <begin position="1"/>
        <end position="20"/>
    </location>
</feature>
<dbReference type="InterPro" id="IPR025665">
    <property type="entry name" value="Beta-barrel_OMP_2"/>
</dbReference>
<proteinExistence type="predicted"/>
<evidence type="ECO:0000313" key="4">
    <source>
        <dbReference type="Proteomes" id="UP001155182"/>
    </source>
</evidence>
<name>A0A9X2F310_9SPHI</name>
<organism evidence="3 4">
    <name type="scientific">Solitalea agri</name>
    <dbReference type="NCBI Taxonomy" id="2953739"/>
    <lineage>
        <taxon>Bacteria</taxon>
        <taxon>Pseudomonadati</taxon>
        <taxon>Bacteroidota</taxon>
        <taxon>Sphingobacteriia</taxon>
        <taxon>Sphingobacteriales</taxon>
        <taxon>Sphingobacteriaceae</taxon>
        <taxon>Solitalea</taxon>
    </lineage>
</organism>
<dbReference type="EMBL" id="JAMWYS010000035">
    <property type="protein sequence ID" value="MCO4293316.1"/>
    <property type="molecule type" value="Genomic_DNA"/>
</dbReference>
<comment type="caution">
    <text evidence="3">The sequence shown here is derived from an EMBL/GenBank/DDBJ whole genome shotgun (WGS) entry which is preliminary data.</text>
</comment>
<evidence type="ECO:0000259" key="2">
    <source>
        <dbReference type="Pfam" id="PF13568"/>
    </source>
</evidence>
<gene>
    <name evidence="3" type="ORF">NF867_10605</name>
</gene>
<keyword evidence="4" id="KW-1185">Reference proteome</keyword>
<dbReference type="RefSeq" id="WP_252587848.1">
    <property type="nucleotide sequence ID" value="NZ_JAMWYS010000035.1"/>
</dbReference>
<evidence type="ECO:0000256" key="1">
    <source>
        <dbReference type="SAM" id="SignalP"/>
    </source>
</evidence>
<feature type="domain" description="Outer membrane protein beta-barrel" evidence="2">
    <location>
        <begin position="20"/>
        <end position="210"/>
    </location>
</feature>
<accession>A0A9X2F310</accession>
<protein>
    <submittedName>
        <fullName evidence="3">PorT family protein</fullName>
    </submittedName>
</protein>
<dbReference type="AlphaFoldDB" id="A0A9X2F310"/>
<dbReference type="Proteomes" id="UP001155182">
    <property type="component" value="Unassembled WGS sequence"/>
</dbReference>
<feature type="chain" id="PRO_5040839150" evidence="1">
    <location>
        <begin position="21"/>
        <end position="235"/>
    </location>
</feature>
<evidence type="ECO:0000313" key="3">
    <source>
        <dbReference type="EMBL" id="MCO4293316.1"/>
    </source>
</evidence>
<dbReference type="InterPro" id="IPR011250">
    <property type="entry name" value="OMP/PagP_B-barrel"/>
</dbReference>